<evidence type="ECO:0000259" key="6">
    <source>
        <dbReference type="SMART" id="SM00382"/>
    </source>
</evidence>
<dbReference type="PROSITE" id="PS00674">
    <property type="entry name" value="AAA"/>
    <property type="match status" value="1"/>
</dbReference>
<dbReference type="Gene3D" id="3.40.50.300">
    <property type="entry name" value="P-loop containing nucleotide triphosphate hydrolases"/>
    <property type="match status" value="1"/>
</dbReference>
<dbReference type="GO" id="GO:0016887">
    <property type="term" value="F:ATP hydrolysis activity"/>
    <property type="evidence" value="ECO:0007669"/>
    <property type="project" value="InterPro"/>
</dbReference>
<organism evidence="7 8">
    <name type="scientific">Candidatus Phytoplasma pruni</name>
    <dbReference type="NCBI Taxonomy" id="479893"/>
    <lineage>
        <taxon>Bacteria</taxon>
        <taxon>Bacillati</taxon>
        <taxon>Mycoplasmatota</taxon>
        <taxon>Mollicutes</taxon>
        <taxon>Acholeplasmatales</taxon>
        <taxon>Acholeplasmataceae</taxon>
        <taxon>Candidatus Phytoplasma</taxon>
        <taxon>16SrIII (X-disease group)</taxon>
    </lineage>
</organism>
<name>A0A851HJB5_9MOLU</name>
<feature type="transmembrane region" description="Helical" evidence="5">
    <location>
        <begin position="644"/>
        <end position="665"/>
    </location>
</feature>
<dbReference type="InterPro" id="IPR003593">
    <property type="entry name" value="AAA+_ATPase"/>
</dbReference>
<keyword evidence="2" id="KW-0547">Nucleotide-binding</keyword>
<feature type="transmembrane region" description="Helical" evidence="5">
    <location>
        <begin position="7"/>
        <end position="24"/>
    </location>
</feature>
<keyword evidence="1" id="KW-1003">Cell membrane</keyword>
<dbReference type="SMART" id="SM00382">
    <property type="entry name" value="AAA"/>
    <property type="match status" value="1"/>
</dbReference>
<feature type="compositionally biased region" description="Low complexity" evidence="4">
    <location>
        <begin position="187"/>
        <end position="202"/>
    </location>
</feature>
<dbReference type="SUPFAM" id="SSF52540">
    <property type="entry name" value="P-loop containing nucleoside triphosphate hydrolases"/>
    <property type="match status" value="1"/>
</dbReference>
<feature type="region of interest" description="Disordered" evidence="4">
    <location>
        <begin position="32"/>
        <end position="203"/>
    </location>
</feature>
<accession>A0A851HJB5</accession>
<evidence type="ECO:0000256" key="1">
    <source>
        <dbReference type="ARBA" id="ARBA00022475"/>
    </source>
</evidence>
<comment type="caution">
    <text evidence="7">The sequence shown here is derived from an EMBL/GenBank/DDBJ whole genome shotgun (WGS) entry which is preliminary data.</text>
</comment>
<dbReference type="Gene3D" id="1.20.58.760">
    <property type="entry name" value="Peptidase M41"/>
    <property type="match status" value="1"/>
</dbReference>
<dbReference type="InterPro" id="IPR027417">
    <property type="entry name" value="P-loop_NTPase"/>
</dbReference>
<evidence type="ECO:0000313" key="7">
    <source>
        <dbReference type="EMBL" id="NWN45636.1"/>
    </source>
</evidence>
<dbReference type="GO" id="GO:0005524">
    <property type="term" value="F:ATP binding"/>
    <property type="evidence" value="ECO:0007669"/>
    <property type="project" value="UniProtKB-KW"/>
</dbReference>
<dbReference type="InterPro" id="IPR037219">
    <property type="entry name" value="Peptidase_M41-like"/>
</dbReference>
<dbReference type="GO" id="GO:0005886">
    <property type="term" value="C:plasma membrane"/>
    <property type="evidence" value="ECO:0007669"/>
    <property type="project" value="TreeGrafter"/>
</dbReference>
<gene>
    <name evidence="7" type="ORF">HR065_00865</name>
</gene>
<dbReference type="AlphaFoldDB" id="A0A851HJB5"/>
<sequence>MNKTVKTWLIFSLLIIIPIFLIKMNTNYADGKGGPKNINKNDVGKIPDQNETKESTGNNSDTNEQKNDETKDQENGNITKKGTSKGRKKGTTKEGEQNNKDKVPKKNVNSNQNTVSEVDTTVSNKPKKEGKKEEENGENQNESKTSDTQNPSANSPNNATTGEEPKKQNDQSNLQDNASNLSKKDSPNNNSSRSNNSNTTNKAGKTINFYDVAGMEEEKNLMKTIIDFLKNPQKYEKAGAHMPKGVLLYGPPGTGKTYLAKAVAGEAQVNFKAVSGTELLPHFIGGGAKKLEELFKDLKNNAPSILFIDEIDTFGGKRNDNNVKEKELLIELLTQMDGFNSKSDQNPVVVMAATNRKEVLDEALLRPGRFDYLVEVGLPDINAREAVLKLKDKNKKLSEGINLRQLAEETQGLNMAQLDSLLNTAVLIQIEKDLPSIDRQVIEEAKENLLLGLSKTTKKYNADEKRMVSLHQAGKILVNDVLQTHWMSSFSKVPHNNDKLIILTNKTQNENIANKERLLKELTVLLAGKAGENMDDDWIDKTQEDLEEAHDKADEILAILGYDLVSSKDKEEVKKEILTKCFFDAKAIIAFNQTVFNQLTDELQNNPSINKETITSLLSQQEWKKLNNDATSKINAHFYQEKEMMVLLIFLFTLTEIGFLVYLWINKKQKFSFKPKKWKNCLNIKTAIMFIVFLLWSFSLCFYHYRNIQRSEVVKPLSTIALFDKIEKHQMKNIVVITENSLLDGLHYQVLTEDKMGQLFENEMKPTLHAQMLNKIHNHKIKDFHFEEAKTFNLLNFSLKMILTISSLIFTVSILTNIKKFHLQNKMSRSE</sequence>
<evidence type="ECO:0000313" key="8">
    <source>
        <dbReference type="Proteomes" id="UP000568109"/>
    </source>
</evidence>
<dbReference type="PANTHER" id="PTHR23076:SF97">
    <property type="entry name" value="ATP-DEPENDENT ZINC METALLOPROTEASE YME1L1"/>
    <property type="match status" value="1"/>
</dbReference>
<evidence type="ECO:0000256" key="5">
    <source>
        <dbReference type="SAM" id="Phobius"/>
    </source>
</evidence>
<dbReference type="GO" id="GO:0004222">
    <property type="term" value="F:metalloendopeptidase activity"/>
    <property type="evidence" value="ECO:0007669"/>
    <property type="project" value="InterPro"/>
</dbReference>
<dbReference type="Gene3D" id="1.10.8.60">
    <property type="match status" value="1"/>
</dbReference>
<dbReference type="GO" id="GO:0004176">
    <property type="term" value="F:ATP-dependent peptidase activity"/>
    <property type="evidence" value="ECO:0007669"/>
    <property type="project" value="InterPro"/>
</dbReference>
<dbReference type="Pfam" id="PF00004">
    <property type="entry name" value="AAA"/>
    <property type="match status" value="1"/>
</dbReference>
<keyword evidence="8" id="KW-1185">Reference proteome</keyword>
<evidence type="ECO:0000256" key="2">
    <source>
        <dbReference type="RuleBase" id="RU003651"/>
    </source>
</evidence>
<feature type="coiled-coil region" evidence="3">
    <location>
        <begin position="505"/>
        <end position="559"/>
    </location>
</feature>
<feature type="compositionally biased region" description="Polar residues" evidence="4">
    <location>
        <begin position="112"/>
        <end position="122"/>
    </location>
</feature>
<dbReference type="RefSeq" id="WP_178734037.1">
    <property type="nucleotide sequence ID" value="NZ_JABUOH010000024.1"/>
</dbReference>
<feature type="compositionally biased region" description="Basic and acidic residues" evidence="4">
    <location>
        <begin position="91"/>
        <end position="104"/>
    </location>
</feature>
<dbReference type="InterPro" id="IPR003960">
    <property type="entry name" value="ATPase_AAA_CS"/>
</dbReference>
<feature type="compositionally biased region" description="Polar residues" evidence="4">
    <location>
        <begin position="146"/>
        <end position="161"/>
    </location>
</feature>
<keyword evidence="5" id="KW-0812">Transmembrane</keyword>
<feature type="compositionally biased region" description="Basic and acidic residues" evidence="4">
    <location>
        <begin position="63"/>
        <end position="74"/>
    </location>
</feature>
<feature type="transmembrane region" description="Helical" evidence="5">
    <location>
        <begin position="797"/>
        <end position="818"/>
    </location>
</feature>
<feature type="transmembrane region" description="Helical" evidence="5">
    <location>
        <begin position="686"/>
        <end position="705"/>
    </location>
</feature>
<dbReference type="GO" id="GO:0030163">
    <property type="term" value="P:protein catabolic process"/>
    <property type="evidence" value="ECO:0007669"/>
    <property type="project" value="TreeGrafter"/>
</dbReference>
<dbReference type="GO" id="GO:0006508">
    <property type="term" value="P:proteolysis"/>
    <property type="evidence" value="ECO:0007669"/>
    <property type="project" value="InterPro"/>
</dbReference>
<evidence type="ECO:0000256" key="4">
    <source>
        <dbReference type="SAM" id="MobiDB-lite"/>
    </source>
</evidence>
<dbReference type="EMBL" id="JABUOH010000024">
    <property type="protein sequence ID" value="NWN45636.1"/>
    <property type="molecule type" value="Genomic_DNA"/>
</dbReference>
<keyword evidence="5" id="KW-1133">Transmembrane helix</keyword>
<comment type="similarity">
    <text evidence="2">Belongs to the AAA ATPase family.</text>
</comment>
<dbReference type="InterPro" id="IPR003959">
    <property type="entry name" value="ATPase_AAA_core"/>
</dbReference>
<evidence type="ECO:0000256" key="3">
    <source>
        <dbReference type="SAM" id="Coils"/>
    </source>
</evidence>
<dbReference type="Proteomes" id="UP000568109">
    <property type="component" value="Unassembled WGS sequence"/>
</dbReference>
<keyword evidence="2" id="KW-0067">ATP-binding</keyword>
<dbReference type="PANTHER" id="PTHR23076">
    <property type="entry name" value="METALLOPROTEASE M41 FTSH"/>
    <property type="match status" value="1"/>
</dbReference>
<keyword evidence="3" id="KW-0175">Coiled coil</keyword>
<reference evidence="7 8" key="1">
    <citation type="submission" date="2020-06" db="EMBL/GenBank/DDBJ databases">
        <title>Draft genome sequence of Candidatus Phytoplasma pruni (X-disease group, subgroup 16SrIII-B) strain ChTDIII from Argentina.</title>
        <authorList>
            <person name="Fernandez F.D."/>
            <person name="Zuebert C."/>
            <person name="Huettel B."/>
            <person name="Kube M."/>
            <person name="Conci L.R."/>
        </authorList>
    </citation>
    <scope>NUCLEOTIDE SEQUENCE [LARGE SCALE GENOMIC DNA]</scope>
    <source>
        <strain evidence="7 8">ChTDIII</strain>
    </source>
</reference>
<dbReference type="SUPFAM" id="SSF140990">
    <property type="entry name" value="FtsH protease domain-like"/>
    <property type="match status" value="1"/>
</dbReference>
<feature type="compositionally biased region" description="Basic and acidic residues" evidence="4">
    <location>
        <begin position="42"/>
        <end position="54"/>
    </location>
</feature>
<keyword evidence="5" id="KW-0472">Membrane</keyword>
<feature type="domain" description="AAA+ ATPase" evidence="6">
    <location>
        <begin position="242"/>
        <end position="380"/>
    </location>
</feature>
<proteinExistence type="inferred from homology"/>
<dbReference type="FunFam" id="3.40.50.300:FF:002568">
    <property type="entry name" value="Cell division protein (FtsH)"/>
    <property type="match status" value="1"/>
</dbReference>
<protein>
    <submittedName>
        <fullName evidence="7">AAA family ATPase</fullName>
    </submittedName>
</protein>